<feature type="non-terminal residue" evidence="1">
    <location>
        <position position="1"/>
    </location>
</feature>
<protein>
    <submittedName>
        <fullName evidence="1">Uncharacterized protein</fullName>
    </submittedName>
</protein>
<name>A0A316YI27_9BASI</name>
<gene>
    <name evidence="1" type="ORF">FA10DRAFT_303657</name>
</gene>
<organism evidence="1 2">
    <name type="scientific">Acaromyces ingoldii</name>
    <dbReference type="NCBI Taxonomy" id="215250"/>
    <lineage>
        <taxon>Eukaryota</taxon>
        <taxon>Fungi</taxon>
        <taxon>Dikarya</taxon>
        <taxon>Basidiomycota</taxon>
        <taxon>Ustilaginomycotina</taxon>
        <taxon>Exobasidiomycetes</taxon>
        <taxon>Exobasidiales</taxon>
        <taxon>Cryptobasidiaceae</taxon>
        <taxon>Acaromyces</taxon>
    </lineage>
</organism>
<evidence type="ECO:0000313" key="2">
    <source>
        <dbReference type="Proteomes" id="UP000245768"/>
    </source>
</evidence>
<dbReference type="RefSeq" id="XP_025375924.1">
    <property type="nucleotide sequence ID" value="XM_025525263.1"/>
</dbReference>
<dbReference type="Proteomes" id="UP000245768">
    <property type="component" value="Unassembled WGS sequence"/>
</dbReference>
<accession>A0A316YI27</accession>
<evidence type="ECO:0000313" key="1">
    <source>
        <dbReference type="EMBL" id="PWN88726.1"/>
    </source>
</evidence>
<dbReference type="EMBL" id="KZ819638">
    <property type="protein sequence ID" value="PWN88726.1"/>
    <property type="molecule type" value="Genomic_DNA"/>
</dbReference>
<keyword evidence="2" id="KW-1185">Reference proteome</keyword>
<sequence>SSHLAPRTSHPAPCSPPVKAAAVLYAPPILVRLSSTSFPQRVCVPAAVRARVESRAGVLIVIVSARQERAVSAHENYPSSGLVSIPVLRSPAASHSRTISDSTVVR</sequence>
<proteinExistence type="predicted"/>
<dbReference type="GeneID" id="37047179"/>
<dbReference type="InParanoid" id="A0A316YI27"/>
<reference evidence="1 2" key="1">
    <citation type="journal article" date="2018" name="Mol. Biol. Evol.">
        <title>Broad Genomic Sampling Reveals a Smut Pathogenic Ancestry of the Fungal Clade Ustilaginomycotina.</title>
        <authorList>
            <person name="Kijpornyongpan T."/>
            <person name="Mondo S.J."/>
            <person name="Barry K."/>
            <person name="Sandor L."/>
            <person name="Lee J."/>
            <person name="Lipzen A."/>
            <person name="Pangilinan J."/>
            <person name="LaButti K."/>
            <person name="Hainaut M."/>
            <person name="Henrissat B."/>
            <person name="Grigoriev I.V."/>
            <person name="Spatafora J.W."/>
            <person name="Aime M.C."/>
        </authorList>
    </citation>
    <scope>NUCLEOTIDE SEQUENCE [LARGE SCALE GENOMIC DNA]</scope>
    <source>
        <strain evidence="1 2">MCA 4198</strain>
    </source>
</reference>
<dbReference type="AlphaFoldDB" id="A0A316YI27"/>